<keyword evidence="2" id="KW-0645">Protease</keyword>
<keyword evidence="2" id="KW-0378">Hydrolase</keyword>
<evidence type="ECO:0000313" key="3">
    <source>
        <dbReference type="Proteomes" id="UP000186002"/>
    </source>
</evidence>
<dbReference type="GO" id="GO:0006508">
    <property type="term" value="P:proteolysis"/>
    <property type="evidence" value="ECO:0007669"/>
    <property type="project" value="UniProtKB-KW"/>
</dbReference>
<gene>
    <name evidence="2" type="ORF">SAMN05444272_4435</name>
</gene>
<evidence type="ECO:0000313" key="2">
    <source>
        <dbReference type="EMBL" id="SHN16862.1"/>
    </source>
</evidence>
<accession>A0A1M7PI67</accession>
<name>A0A1M7PI67_9HYPH</name>
<dbReference type="AlphaFoldDB" id="A0A1M7PI67"/>
<dbReference type="STRING" id="735517.SAMN05444272_4435"/>
<dbReference type="InterPro" id="IPR038765">
    <property type="entry name" value="Papain-like_cys_pep_sf"/>
</dbReference>
<dbReference type="Pfam" id="PF01841">
    <property type="entry name" value="Transglut_core"/>
    <property type="match status" value="1"/>
</dbReference>
<feature type="domain" description="Transglutaminase-like" evidence="1">
    <location>
        <begin position="182"/>
        <end position="248"/>
    </location>
</feature>
<reference evidence="2 3" key="1">
    <citation type="submission" date="2016-11" db="EMBL/GenBank/DDBJ databases">
        <authorList>
            <person name="Jaros S."/>
            <person name="Januszkiewicz K."/>
            <person name="Wedrychowicz H."/>
        </authorList>
    </citation>
    <scope>NUCLEOTIDE SEQUENCE [LARGE SCALE GENOMIC DNA]</scope>
    <source>
        <strain evidence="2 3">DSM 22153</strain>
    </source>
</reference>
<dbReference type="Proteomes" id="UP000186002">
    <property type="component" value="Unassembled WGS sequence"/>
</dbReference>
<dbReference type="Gene3D" id="3.10.620.30">
    <property type="match status" value="1"/>
</dbReference>
<dbReference type="GO" id="GO:0008233">
    <property type="term" value="F:peptidase activity"/>
    <property type="evidence" value="ECO:0007669"/>
    <property type="project" value="UniProtKB-KW"/>
</dbReference>
<sequence length="289" mass="32832">MKQECPSDVCLASSRSARKGALRISLGCRLEYEFSNATPILAMLNVDCIRYCDLELLDYLTTSPCVPIESYRDGFGNWCSKLRAPPGTFTLATNGIFLDSGKKDPVFRAAYQHALEDLPSNTFVFLLGSRYCDTDLLSDKAWRLFGNSRTGWARVQAICDYVHQHVTFRYEHARPTRTASQTLAEGSGDCRDFTHLAISFCRCMNIPARYCTGYLSDVGEPEPHAKGDFAAWMEVFLANRWWVFDPRNNQRRIARFLIGRGRDAADVPLTRTFGENTLRNFEVWTEISN</sequence>
<protein>
    <submittedName>
        <fullName evidence="2">Transglutaminase-like enzyme, putative cysteine protease</fullName>
    </submittedName>
</protein>
<dbReference type="SMART" id="SM00460">
    <property type="entry name" value="TGc"/>
    <property type="match status" value="1"/>
</dbReference>
<dbReference type="SUPFAM" id="SSF54001">
    <property type="entry name" value="Cysteine proteinases"/>
    <property type="match status" value="1"/>
</dbReference>
<dbReference type="Gene3D" id="2.60.40.2250">
    <property type="match status" value="1"/>
</dbReference>
<dbReference type="InterPro" id="IPR002931">
    <property type="entry name" value="Transglutaminase-like"/>
</dbReference>
<dbReference type="EMBL" id="FRBW01000008">
    <property type="protein sequence ID" value="SHN16862.1"/>
    <property type="molecule type" value="Genomic_DNA"/>
</dbReference>
<dbReference type="PANTHER" id="PTHR33490:SF12">
    <property type="entry name" value="BLL5557 PROTEIN"/>
    <property type="match status" value="1"/>
</dbReference>
<proteinExistence type="predicted"/>
<dbReference type="PANTHER" id="PTHR33490">
    <property type="entry name" value="BLR5614 PROTEIN-RELATED"/>
    <property type="match status" value="1"/>
</dbReference>
<evidence type="ECO:0000259" key="1">
    <source>
        <dbReference type="SMART" id="SM00460"/>
    </source>
</evidence>
<keyword evidence="3" id="KW-1185">Reference proteome</keyword>
<organism evidence="2 3">
    <name type="scientific">Roseibium suaedae</name>
    <dbReference type="NCBI Taxonomy" id="735517"/>
    <lineage>
        <taxon>Bacteria</taxon>
        <taxon>Pseudomonadati</taxon>
        <taxon>Pseudomonadota</taxon>
        <taxon>Alphaproteobacteria</taxon>
        <taxon>Hyphomicrobiales</taxon>
        <taxon>Stappiaceae</taxon>
        <taxon>Roseibium</taxon>
    </lineage>
</organism>